<evidence type="ECO:0000313" key="2">
    <source>
        <dbReference type="Proteomes" id="UP000054197"/>
    </source>
</evidence>
<comment type="caution">
    <text evidence="1">The sequence shown here is derived from an EMBL/GenBank/DDBJ whole genome shotgun (WGS) entry which is preliminary data.</text>
</comment>
<gene>
    <name evidence="1" type="ORF">AO063_00765</name>
</gene>
<sequence length="273" mass="30302">MRIPVYPDDLISNRGFKSLAKQLRNLLHGPSRVQLAFAQSLLARGLGYQDYHDLEQCAKSGSPESLMATPDTAKLAILSSIQAALEASEVTTDEQQLRHFVGSSAFSYLMAFKRNRRGRLPLPTRGVPTSEDLQALERAINASVSLRDQALFSCMRAGVRPIEYLSSICHNGGGAYRIYKTWRSAGRNFSYVGLPATTHGSVARYLNAEKLSEGDWLFPSARRPEHPMSLFELARLLSKWSRDAGIIDGAVTLGGIRVTSDAFQQMWEARKPR</sequence>
<dbReference type="RefSeq" id="WP_053177959.1">
    <property type="nucleotide sequence ID" value="NZ_LKEF01000002.1"/>
</dbReference>
<reference evidence="1 2" key="1">
    <citation type="submission" date="2015-09" db="EMBL/GenBank/DDBJ databases">
        <title>Genome sequence of ICMP 11288.</title>
        <authorList>
            <person name="Visnovsky S."/>
            <person name="Lu A."/>
            <person name="Panda P."/>
            <person name="Pitman A."/>
        </authorList>
    </citation>
    <scope>NUCLEOTIDE SEQUENCE [LARGE SCALE GENOMIC DNA]</scope>
    <source>
        <strain evidence="1 2">ICMP 11288</strain>
    </source>
</reference>
<organism evidence="1 2">
    <name type="scientific">Pseudomonas fluorescens ICMP 11288</name>
    <dbReference type="NCBI Taxonomy" id="1198309"/>
    <lineage>
        <taxon>Bacteria</taxon>
        <taxon>Pseudomonadati</taxon>
        <taxon>Pseudomonadota</taxon>
        <taxon>Gammaproteobacteria</taxon>
        <taxon>Pseudomonadales</taxon>
        <taxon>Pseudomonadaceae</taxon>
        <taxon>Pseudomonas</taxon>
    </lineage>
</organism>
<evidence type="ECO:0000313" key="1">
    <source>
        <dbReference type="EMBL" id="KTB68271.1"/>
    </source>
</evidence>
<dbReference type="AlphaFoldDB" id="A0A0W0I580"/>
<proteinExistence type="predicted"/>
<dbReference type="Proteomes" id="UP000054197">
    <property type="component" value="Unassembled WGS sequence"/>
</dbReference>
<protein>
    <submittedName>
        <fullName evidence="1">Uncharacterized protein</fullName>
    </submittedName>
</protein>
<accession>A0A0W0I580</accession>
<name>A0A0W0I580_PSEFL</name>
<dbReference type="EMBL" id="LKEF01000002">
    <property type="protein sequence ID" value="KTB68271.1"/>
    <property type="molecule type" value="Genomic_DNA"/>
</dbReference>